<evidence type="ECO:0000313" key="2">
    <source>
        <dbReference type="EMBL" id="CAI8055480.1"/>
    </source>
</evidence>
<reference evidence="2" key="1">
    <citation type="submission" date="2023-03" db="EMBL/GenBank/DDBJ databases">
        <authorList>
            <person name="Steffen K."/>
            <person name="Cardenas P."/>
        </authorList>
    </citation>
    <scope>NUCLEOTIDE SEQUENCE</scope>
</reference>
<sequence length="307" mass="34500">MPGLTHCHCIEDEKRFRCELCGLIYREPVQNIKTGKCFCKSCVSNEDTADYRQDNAVWKEMKCWTVHCEVCGWQGRLEKFESHLCPLKTDVFQENIYLKGRLAVEEQKKFNLLQQMAKLEEKLLVLEGTKINIDDLELDLPTADTFNIENYHVSKTEKEKLTGKHVEPIPSPDLKSCDFETIAGTLEESVSDLSEGQKKIEVALDEGGMKLALNAKRAEVLAQKRALESELNFSEETTKSTSGDFSVFSTGAGPPPNGSGMQCRWRVNVVEALENAKMATGCHTHVLHSRSSGEKCSTVDKKLPLRP</sequence>
<gene>
    <name evidence="2" type="ORF">GBAR_LOCUS30293</name>
</gene>
<accession>A0AA35XKM4</accession>
<protein>
    <submittedName>
        <fullName evidence="2">Uncharacterized protein</fullName>
    </submittedName>
</protein>
<dbReference type="AlphaFoldDB" id="A0AA35XKM4"/>
<comment type="caution">
    <text evidence="2">The sequence shown here is derived from an EMBL/GenBank/DDBJ whole genome shotgun (WGS) entry which is preliminary data.</text>
</comment>
<organism evidence="2 3">
    <name type="scientific">Geodia barretti</name>
    <name type="common">Barrett's horny sponge</name>
    <dbReference type="NCBI Taxonomy" id="519541"/>
    <lineage>
        <taxon>Eukaryota</taxon>
        <taxon>Metazoa</taxon>
        <taxon>Porifera</taxon>
        <taxon>Demospongiae</taxon>
        <taxon>Heteroscleromorpha</taxon>
        <taxon>Tetractinellida</taxon>
        <taxon>Astrophorina</taxon>
        <taxon>Geodiidae</taxon>
        <taxon>Geodia</taxon>
    </lineage>
</organism>
<keyword evidence="3" id="KW-1185">Reference proteome</keyword>
<name>A0AA35XKM4_GEOBA</name>
<evidence type="ECO:0000256" key="1">
    <source>
        <dbReference type="SAM" id="MobiDB-lite"/>
    </source>
</evidence>
<dbReference type="Proteomes" id="UP001174909">
    <property type="component" value="Unassembled WGS sequence"/>
</dbReference>
<feature type="compositionally biased region" description="Polar residues" evidence="1">
    <location>
        <begin position="233"/>
        <end position="249"/>
    </location>
</feature>
<evidence type="ECO:0000313" key="3">
    <source>
        <dbReference type="Proteomes" id="UP001174909"/>
    </source>
</evidence>
<feature type="region of interest" description="Disordered" evidence="1">
    <location>
        <begin position="233"/>
        <end position="260"/>
    </location>
</feature>
<proteinExistence type="predicted"/>
<dbReference type="EMBL" id="CASHTH010004283">
    <property type="protein sequence ID" value="CAI8055480.1"/>
    <property type="molecule type" value="Genomic_DNA"/>
</dbReference>